<dbReference type="Proteomes" id="UP000694867">
    <property type="component" value="Unplaced"/>
</dbReference>
<evidence type="ECO:0000256" key="8">
    <source>
        <dbReference type="ARBA" id="ARBA00038491"/>
    </source>
</evidence>
<comment type="similarity">
    <text evidence="8">Belongs to the DNA polymerase type-B-like family. GLD2 subfamily.</text>
</comment>
<evidence type="ECO:0000313" key="12">
    <source>
        <dbReference type="RefSeq" id="XP_028967712.1"/>
    </source>
</evidence>
<dbReference type="AlphaFoldDB" id="A0AAJ7WI52"/>
<dbReference type="GO" id="GO:0005737">
    <property type="term" value="C:cytoplasm"/>
    <property type="evidence" value="ECO:0007669"/>
    <property type="project" value="UniProtKB-SubCell"/>
</dbReference>
<keyword evidence="4" id="KW-0963">Cytoplasm</keyword>
<dbReference type="InterPro" id="IPR054708">
    <property type="entry name" value="MTPAP-like_central"/>
</dbReference>
<name>A0AAJ7WI52_9ACAR</name>
<dbReference type="Gene3D" id="1.10.1410.10">
    <property type="match status" value="1"/>
</dbReference>
<dbReference type="RefSeq" id="XP_028967712.1">
    <property type="nucleotide sequence ID" value="XM_029111879.1"/>
</dbReference>
<dbReference type="InterPro" id="IPR043519">
    <property type="entry name" value="NT_sf"/>
</dbReference>
<evidence type="ECO:0000256" key="7">
    <source>
        <dbReference type="ARBA" id="ARBA00022842"/>
    </source>
</evidence>
<evidence type="ECO:0000256" key="1">
    <source>
        <dbReference type="ARBA" id="ARBA00001936"/>
    </source>
</evidence>
<evidence type="ECO:0000259" key="9">
    <source>
        <dbReference type="Pfam" id="PF03828"/>
    </source>
</evidence>
<dbReference type="Pfam" id="PF22600">
    <property type="entry name" value="MTPAP-like_central"/>
    <property type="match status" value="1"/>
</dbReference>
<dbReference type="SUPFAM" id="SSF81301">
    <property type="entry name" value="Nucleotidyltransferase"/>
    <property type="match status" value="1"/>
</dbReference>
<protein>
    <submittedName>
        <fullName evidence="12">Poly(A) RNA polymerase GLD2</fullName>
    </submittedName>
</protein>
<sequence length="399" mass="45183">MVLDIVEAYDWDPTSYTPITGRQVGSDSVSIAIARLWKKKRQQSRTYANKLKMKEFLETDLFSDYKLSITGSSANGYGFNDSDVDMCLQVGEPTTQTPNLTLMMTRVCISDLRNLFQLRNSFSPLVCDPCKILRNLRTQMAGNKVYKRPIVIAAICPLLTFTYERSRHSPMSVEINVNSQVGIVNTQFLYAYSRMDGRVAPLVGACKRWATIMGIKDAHKSTLSSYSLTLMVINYLQQQEVVPVLHNLVPEFESGLGFKGGDRLILPRYASTNSQNLGTLFKGFLAYFSAFDFENICISVREGRTLTKQEGIDQDPDIPHNNHSSRADWKFINIQEPFNLTNTARAVYQPKAFRKVRDVFKISHQTINQRGGIEHLLGLSESDMIGWKRTDGRESEKPS</sequence>
<organism evidence="11 12">
    <name type="scientific">Galendromus occidentalis</name>
    <name type="common">western predatory mite</name>
    <dbReference type="NCBI Taxonomy" id="34638"/>
    <lineage>
        <taxon>Eukaryota</taxon>
        <taxon>Metazoa</taxon>
        <taxon>Ecdysozoa</taxon>
        <taxon>Arthropoda</taxon>
        <taxon>Chelicerata</taxon>
        <taxon>Arachnida</taxon>
        <taxon>Acari</taxon>
        <taxon>Parasitiformes</taxon>
        <taxon>Mesostigmata</taxon>
        <taxon>Gamasina</taxon>
        <taxon>Phytoseioidea</taxon>
        <taxon>Phytoseiidae</taxon>
        <taxon>Typhlodrominae</taxon>
        <taxon>Galendromus</taxon>
    </lineage>
</organism>
<evidence type="ECO:0000256" key="4">
    <source>
        <dbReference type="ARBA" id="ARBA00022490"/>
    </source>
</evidence>
<keyword evidence="5" id="KW-0808">Transferase</keyword>
<gene>
    <name evidence="12" type="primary">LOC108863654</name>
</gene>
<evidence type="ECO:0000256" key="3">
    <source>
        <dbReference type="ARBA" id="ARBA00004496"/>
    </source>
</evidence>
<dbReference type="PANTHER" id="PTHR12271">
    <property type="entry name" value="POLY A POLYMERASE CID PAP -RELATED"/>
    <property type="match status" value="1"/>
</dbReference>
<dbReference type="InterPro" id="IPR002058">
    <property type="entry name" value="PAP_assoc"/>
</dbReference>
<dbReference type="GO" id="GO:1990817">
    <property type="term" value="F:poly(A) RNA polymerase activity"/>
    <property type="evidence" value="ECO:0007669"/>
    <property type="project" value="TreeGrafter"/>
</dbReference>
<dbReference type="SUPFAM" id="SSF81631">
    <property type="entry name" value="PAP/OAS1 substrate-binding domain"/>
    <property type="match status" value="1"/>
</dbReference>
<proteinExistence type="inferred from homology"/>
<dbReference type="Gene3D" id="3.30.460.10">
    <property type="entry name" value="Beta Polymerase, domain 2"/>
    <property type="match status" value="1"/>
</dbReference>
<feature type="domain" description="PAP-associated" evidence="9">
    <location>
        <begin position="276"/>
        <end position="342"/>
    </location>
</feature>
<evidence type="ECO:0000256" key="5">
    <source>
        <dbReference type="ARBA" id="ARBA00022679"/>
    </source>
</evidence>
<evidence type="ECO:0000259" key="10">
    <source>
        <dbReference type="Pfam" id="PF22600"/>
    </source>
</evidence>
<evidence type="ECO:0000256" key="2">
    <source>
        <dbReference type="ARBA" id="ARBA00001946"/>
    </source>
</evidence>
<reference evidence="12" key="1">
    <citation type="submission" date="2025-08" db="UniProtKB">
        <authorList>
            <consortium name="RefSeq"/>
        </authorList>
    </citation>
    <scope>IDENTIFICATION</scope>
</reference>
<dbReference type="GO" id="GO:0031123">
    <property type="term" value="P:RNA 3'-end processing"/>
    <property type="evidence" value="ECO:0007669"/>
    <property type="project" value="TreeGrafter"/>
</dbReference>
<dbReference type="Pfam" id="PF03828">
    <property type="entry name" value="PAP_assoc"/>
    <property type="match status" value="1"/>
</dbReference>
<dbReference type="GO" id="GO:0046872">
    <property type="term" value="F:metal ion binding"/>
    <property type="evidence" value="ECO:0007669"/>
    <property type="project" value="UniProtKB-KW"/>
</dbReference>
<evidence type="ECO:0000313" key="11">
    <source>
        <dbReference type="Proteomes" id="UP000694867"/>
    </source>
</evidence>
<feature type="domain" description="Poly(A) RNA polymerase mitochondrial-like central palm" evidence="10">
    <location>
        <begin position="32"/>
        <end position="194"/>
    </location>
</feature>
<evidence type="ECO:0000256" key="6">
    <source>
        <dbReference type="ARBA" id="ARBA00022723"/>
    </source>
</evidence>
<keyword evidence="7" id="KW-0460">Magnesium</keyword>
<dbReference type="KEGG" id="goe:108863654"/>
<comment type="cofactor">
    <cofactor evidence="1">
        <name>Mn(2+)</name>
        <dbReference type="ChEBI" id="CHEBI:29035"/>
    </cofactor>
</comment>
<comment type="subcellular location">
    <subcellularLocation>
        <location evidence="3">Cytoplasm</location>
    </subcellularLocation>
</comment>
<comment type="cofactor">
    <cofactor evidence="2">
        <name>Mg(2+)</name>
        <dbReference type="ChEBI" id="CHEBI:18420"/>
    </cofactor>
</comment>
<dbReference type="PANTHER" id="PTHR12271:SF40">
    <property type="entry name" value="POLY(A) RNA POLYMERASE GLD2"/>
    <property type="match status" value="1"/>
</dbReference>
<keyword evidence="6" id="KW-0479">Metal-binding</keyword>
<keyword evidence="11" id="KW-1185">Reference proteome</keyword>
<accession>A0AAJ7WI52</accession>
<dbReference type="GeneID" id="108863654"/>